<name>A0A6J5SAW5_9CAUD</name>
<evidence type="ECO:0000313" key="4">
    <source>
        <dbReference type="EMBL" id="CAB4210779.1"/>
    </source>
</evidence>
<accession>A0A6J5SAW5</accession>
<evidence type="ECO:0000313" key="5">
    <source>
        <dbReference type="EMBL" id="CAB5227501.1"/>
    </source>
</evidence>
<organism evidence="4">
    <name type="scientific">uncultured Caudovirales phage</name>
    <dbReference type="NCBI Taxonomy" id="2100421"/>
    <lineage>
        <taxon>Viruses</taxon>
        <taxon>Duplodnaviria</taxon>
        <taxon>Heunggongvirae</taxon>
        <taxon>Uroviricota</taxon>
        <taxon>Caudoviricetes</taxon>
        <taxon>Peduoviridae</taxon>
        <taxon>Maltschvirus</taxon>
        <taxon>Maltschvirus maltsch</taxon>
    </lineage>
</organism>
<protein>
    <submittedName>
        <fullName evidence="4">Uncharacterized protein</fullName>
    </submittedName>
</protein>
<dbReference type="EMBL" id="LR797370">
    <property type="protein sequence ID" value="CAB4210779.1"/>
    <property type="molecule type" value="Genomic_DNA"/>
</dbReference>
<sequence length="52" mass="5667">MSTSEVISMLSGDTTVMFELLADNSAIVTLAGKVANNTAEYDELIELSYNFF</sequence>
<evidence type="ECO:0000313" key="2">
    <source>
        <dbReference type="EMBL" id="CAB4181269.1"/>
    </source>
</evidence>
<evidence type="ECO:0000313" key="1">
    <source>
        <dbReference type="EMBL" id="CAB4176514.1"/>
    </source>
</evidence>
<gene>
    <name evidence="2" type="ORF">UFOVP1075_25</name>
    <name evidence="3" type="ORF">UFOVP1312_17</name>
    <name evidence="4" type="ORF">UFOVP1426_41</name>
    <name evidence="5" type="ORF">UFOVP1522_46</name>
    <name evidence="1" type="ORF">UFOVP989_41</name>
</gene>
<reference evidence="4" key="1">
    <citation type="submission" date="2020-05" db="EMBL/GenBank/DDBJ databases">
        <authorList>
            <person name="Chiriac C."/>
            <person name="Salcher M."/>
            <person name="Ghai R."/>
            <person name="Kavagutti S V."/>
        </authorList>
    </citation>
    <scope>NUCLEOTIDE SEQUENCE</scope>
</reference>
<dbReference type="EMBL" id="LR796938">
    <property type="protein sequence ID" value="CAB4176514.1"/>
    <property type="molecule type" value="Genomic_DNA"/>
</dbReference>
<dbReference type="EMBL" id="LR797263">
    <property type="protein sequence ID" value="CAB4198726.1"/>
    <property type="molecule type" value="Genomic_DNA"/>
</dbReference>
<dbReference type="EMBL" id="LR798372">
    <property type="protein sequence ID" value="CAB5227501.1"/>
    <property type="molecule type" value="Genomic_DNA"/>
</dbReference>
<proteinExistence type="predicted"/>
<dbReference type="EMBL" id="LR797011">
    <property type="protein sequence ID" value="CAB4181269.1"/>
    <property type="molecule type" value="Genomic_DNA"/>
</dbReference>
<evidence type="ECO:0000313" key="3">
    <source>
        <dbReference type="EMBL" id="CAB4198726.1"/>
    </source>
</evidence>